<accession>A0A0D0BVL5</accession>
<dbReference type="AlphaFoldDB" id="A0A0D0BVL5"/>
<feature type="domain" description="Crinkler effector protein N-terminal" evidence="4">
    <location>
        <begin position="118"/>
        <end position="214"/>
    </location>
</feature>
<reference evidence="6" key="2">
    <citation type="submission" date="2015-01" db="EMBL/GenBank/DDBJ databases">
        <title>Evolutionary Origins and Diversification of the Mycorrhizal Mutualists.</title>
        <authorList>
            <consortium name="DOE Joint Genome Institute"/>
            <consortium name="Mycorrhizal Genomics Consortium"/>
            <person name="Kohler A."/>
            <person name="Kuo A."/>
            <person name="Nagy L.G."/>
            <person name="Floudas D."/>
            <person name="Copeland A."/>
            <person name="Barry K.W."/>
            <person name="Cichocki N."/>
            <person name="Veneault-Fourrey C."/>
            <person name="LaButti K."/>
            <person name="Lindquist E.A."/>
            <person name="Lipzen A."/>
            <person name="Lundell T."/>
            <person name="Morin E."/>
            <person name="Murat C."/>
            <person name="Riley R."/>
            <person name="Ohm R."/>
            <person name="Sun H."/>
            <person name="Tunlid A."/>
            <person name="Henrissat B."/>
            <person name="Grigoriev I.V."/>
            <person name="Hibbett D.S."/>
            <person name="Martin F."/>
        </authorList>
    </citation>
    <scope>NUCLEOTIDE SEQUENCE [LARGE SCALE GENOMIC DNA]</scope>
    <source>
        <strain evidence="6">Ve08.2h10</strain>
    </source>
</reference>
<evidence type="ECO:0000313" key="6">
    <source>
        <dbReference type="Proteomes" id="UP000054538"/>
    </source>
</evidence>
<dbReference type="HOGENOM" id="CLU_074871_0_0_1"/>
<keyword evidence="3" id="KW-0964">Secreted</keyword>
<evidence type="ECO:0000259" key="4">
    <source>
        <dbReference type="Pfam" id="PF20147"/>
    </source>
</evidence>
<feature type="domain" description="Crinkler effector protein N-terminal" evidence="4">
    <location>
        <begin position="9"/>
        <end position="111"/>
    </location>
</feature>
<reference evidence="5 6" key="1">
    <citation type="submission" date="2014-04" db="EMBL/GenBank/DDBJ databases">
        <authorList>
            <consortium name="DOE Joint Genome Institute"/>
            <person name="Kuo A."/>
            <person name="Kohler A."/>
            <person name="Jargeat P."/>
            <person name="Nagy L.G."/>
            <person name="Floudas D."/>
            <person name="Copeland A."/>
            <person name="Barry K.W."/>
            <person name="Cichocki N."/>
            <person name="Veneault-Fourrey C."/>
            <person name="LaButti K."/>
            <person name="Lindquist E.A."/>
            <person name="Lipzen A."/>
            <person name="Lundell T."/>
            <person name="Morin E."/>
            <person name="Murat C."/>
            <person name="Sun H."/>
            <person name="Tunlid A."/>
            <person name="Henrissat B."/>
            <person name="Grigoriev I.V."/>
            <person name="Hibbett D.S."/>
            <person name="Martin F."/>
            <person name="Nordberg H.P."/>
            <person name="Cantor M.N."/>
            <person name="Hua S.X."/>
        </authorList>
    </citation>
    <scope>NUCLEOTIDE SEQUENCE [LARGE SCALE GENOMIC DNA]</scope>
    <source>
        <strain evidence="5 6">Ve08.2h10</strain>
    </source>
</reference>
<organism evidence="5 6">
    <name type="scientific">Paxillus rubicundulus Ve08.2h10</name>
    <dbReference type="NCBI Taxonomy" id="930991"/>
    <lineage>
        <taxon>Eukaryota</taxon>
        <taxon>Fungi</taxon>
        <taxon>Dikarya</taxon>
        <taxon>Basidiomycota</taxon>
        <taxon>Agaricomycotina</taxon>
        <taxon>Agaricomycetes</taxon>
        <taxon>Agaricomycetidae</taxon>
        <taxon>Boletales</taxon>
        <taxon>Paxilineae</taxon>
        <taxon>Paxillaceae</taxon>
        <taxon>Paxillus</taxon>
    </lineage>
</organism>
<name>A0A0D0BVL5_9AGAM</name>
<evidence type="ECO:0000313" key="5">
    <source>
        <dbReference type="EMBL" id="KIK75412.1"/>
    </source>
</evidence>
<dbReference type="InParanoid" id="A0A0D0BVL5"/>
<dbReference type="InterPro" id="IPR045379">
    <property type="entry name" value="Crinkler_N"/>
</dbReference>
<evidence type="ECO:0000256" key="1">
    <source>
        <dbReference type="ARBA" id="ARBA00004340"/>
    </source>
</evidence>
<dbReference type="OrthoDB" id="2665332at2759"/>
<feature type="domain" description="Crinkler effector protein N-terminal" evidence="4">
    <location>
        <begin position="222"/>
        <end position="293"/>
    </location>
</feature>
<dbReference type="GO" id="GO:0005576">
    <property type="term" value="C:extracellular region"/>
    <property type="evidence" value="ECO:0007669"/>
    <property type="project" value="UniProtKB-SubCell"/>
</dbReference>
<protein>
    <recommendedName>
        <fullName evidence="4">Crinkler effector protein N-terminal domain-containing protein</fullName>
    </recommendedName>
</protein>
<dbReference type="GO" id="GO:0043657">
    <property type="term" value="C:host cell"/>
    <property type="evidence" value="ECO:0007669"/>
    <property type="project" value="UniProtKB-SubCell"/>
</dbReference>
<proteinExistence type="predicted"/>
<evidence type="ECO:0000256" key="2">
    <source>
        <dbReference type="ARBA" id="ARBA00004613"/>
    </source>
</evidence>
<dbReference type="Proteomes" id="UP000054538">
    <property type="component" value="Unassembled WGS sequence"/>
</dbReference>
<evidence type="ECO:0000256" key="3">
    <source>
        <dbReference type="ARBA" id="ARBA00022525"/>
    </source>
</evidence>
<gene>
    <name evidence="5" type="ORF">PAXRUDRAFT_492504</name>
</gene>
<dbReference type="EMBL" id="KN828128">
    <property type="protein sequence ID" value="KIK75412.1"/>
    <property type="molecule type" value="Genomic_DNA"/>
</dbReference>
<comment type="subcellular location">
    <subcellularLocation>
        <location evidence="1">Host cell</location>
    </subcellularLocation>
    <subcellularLocation>
        <location evidence="2">Secreted</location>
    </subcellularLocation>
</comment>
<dbReference type="Pfam" id="PF20147">
    <property type="entry name" value="Crinkler"/>
    <property type="match status" value="3"/>
</dbReference>
<sequence>MPTAPEAIITLNCFVLGGDSWNIFCVDIDQTETVGTLKDLIKNQMPIAFRNVDANNLVLWKAPESLLCESNTFKEMIDCLNLQDEKCLHPVKKLSRIFSYPESEYLHIIIKAPVFMVLCWIRGQPTTSIHQFNISRAETVRTLKTLIRKSPEAAISPEVQTIQLYKLKNPVPSPYHKNLKNVTLAEMGEPLQSIGRLSRLFVAPPVERHIHIIVDTPYPVIHCWLRGEEVENSFGIRISADARISLLIEQIKVTQPDLSVVVDNRIHLYKVSANDNHELQESLRSLGAGHRLDGRRVISTSFLDVPVLQDYCVIVEVAPESK</sequence>
<keyword evidence="6" id="KW-1185">Reference proteome</keyword>